<keyword evidence="1" id="KW-1133">Transmembrane helix</keyword>
<keyword evidence="4" id="KW-1185">Reference proteome</keyword>
<keyword evidence="1" id="KW-0472">Membrane</keyword>
<dbReference type="OrthoDB" id="258532at2"/>
<evidence type="ECO:0000256" key="1">
    <source>
        <dbReference type="SAM" id="Phobius"/>
    </source>
</evidence>
<dbReference type="PANTHER" id="PTHR30273">
    <property type="entry name" value="PERIPLASMIC SIGNAL SENSOR AND SIGMA FACTOR ACTIVATOR FECR-RELATED"/>
    <property type="match status" value="1"/>
</dbReference>
<dbReference type="InterPro" id="IPR006860">
    <property type="entry name" value="FecR"/>
</dbReference>
<dbReference type="Gene3D" id="2.60.120.1440">
    <property type="match status" value="1"/>
</dbReference>
<dbReference type="InterPro" id="IPR012373">
    <property type="entry name" value="Ferrdict_sens_TM"/>
</dbReference>
<dbReference type="Proteomes" id="UP000317648">
    <property type="component" value="Chromosome"/>
</dbReference>
<organism evidence="3 4">
    <name type="scientific">Lignipirellula cremea</name>
    <dbReference type="NCBI Taxonomy" id="2528010"/>
    <lineage>
        <taxon>Bacteria</taxon>
        <taxon>Pseudomonadati</taxon>
        <taxon>Planctomycetota</taxon>
        <taxon>Planctomycetia</taxon>
        <taxon>Pirellulales</taxon>
        <taxon>Pirellulaceae</taxon>
        <taxon>Lignipirellula</taxon>
    </lineage>
</organism>
<name>A0A518DL18_9BACT</name>
<dbReference type="RefSeq" id="WP_145048552.1">
    <property type="nucleotide sequence ID" value="NZ_CP036433.1"/>
</dbReference>
<dbReference type="Pfam" id="PF04773">
    <property type="entry name" value="FecR"/>
    <property type="match status" value="1"/>
</dbReference>
<protein>
    <submittedName>
        <fullName evidence="3">FecR protein</fullName>
    </submittedName>
</protein>
<dbReference type="EMBL" id="CP036433">
    <property type="protein sequence ID" value="QDU92524.1"/>
    <property type="molecule type" value="Genomic_DNA"/>
</dbReference>
<feature type="domain" description="FecR protein" evidence="2">
    <location>
        <begin position="170"/>
        <end position="225"/>
    </location>
</feature>
<dbReference type="AlphaFoldDB" id="A0A518DL18"/>
<dbReference type="PANTHER" id="PTHR30273:SF2">
    <property type="entry name" value="PROTEIN FECR"/>
    <property type="match status" value="1"/>
</dbReference>
<keyword evidence="1" id="KW-0812">Transmembrane</keyword>
<accession>A0A518DL18</accession>
<dbReference type="GO" id="GO:0016989">
    <property type="term" value="F:sigma factor antagonist activity"/>
    <property type="evidence" value="ECO:0007669"/>
    <property type="project" value="TreeGrafter"/>
</dbReference>
<dbReference type="KEGG" id="lcre:Pla8534_02720"/>
<evidence type="ECO:0000259" key="2">
    <source>
        <dbReference type="Pfam" id="PF04773"/>
    </source>
</evidence>
<feature type="transmembrane region" description="Helical" evidence="1">
    <location>
        <begin position="87"/>
        <end position="106"/>
    </location>
</feature>
<proteinExistence type="predicted"/>
<sequence length="492" mass="53751">MKAPHDNDLLLDYLHEQLPRDQQDAFFGRLRGEPDLARRLLALAADEELLREWASGPGPLAADLPIANPPSLVAGASRGRSRWRRRFALPAIAGLLLLALVGVWWARLPVVVAQVDHAASAQGLEQGFGWKTLRAGASLRFDAGVVELTLTSGARLVVEGPCACRLESADRIRLLSGRLYADVPESGRGLTILTPDGEIVDLGTRFGVEVQPGKGTEVHVFQGNVTAELAGGKTEKSQLQAGQAVRFDAREHVVRNVPLSRNFVQQAGAYVEHFDYSPGVLAGKADWFDSRLLPRPLLVGSRNLQYPGLAESTGAALTVGSPQGEIASPVGRRWHDRYISMVIDPDDDFPKRLALPPATLASFGSLDDPTTSPVQIVTRKSNLRDRQSSELGLLVDGDFQYARTADFRGEHPCLIVMRWSDDQVDLWINPPDSSLGGRVPPEPNVTLPRRLRQPLEALWINDAFNPPITHFYVDAIRGGSTWAEVTPRAKGE</sequence>
<evidence type="ECO:0000313" key="4">
    <source>
        <dbReference type="Proteomes" id="UP000317648"/>
    </source>
</evidence>
<evidence type="ECO:0000313" key="3">
    <source>
        <dbReference type="EMBL" id="QDU92524.1"/>
    </source>
</evidence>
<gene>
    <name evidence="3" type="ORF">Pla8534_02720</name>
</gene>
<reference evidence="3 4" key="1">
    <citation type="submission" date="2019-02" db="EMBL/GenBank/DDBJ databases">
        <title>Deep-cultivation of Planctomycetes and their phenomic and genomic characterization uncovers novel biology.</title>
        <authorList>
            <person name="Wiegand S."/>
            <person name="Jogler M."/>
            <person name="Boedeker C."/>
            <person name="Pinto D."/>
            <person name="Vollmers J."/>
            <person name="Rivas-Marin E."/>
            <person name="Kohn T."/>
            <person name="Peeters S.H."/>
            <person name="Heuer A."/>
            <person name="Rast P."/>
            <person name="Oberbeckmann S."/>
            <person name="Bunk B."/>
            <person name="Jeske O."/>
            <person name="Meyerdierks A."/>
            <person name="Storesund J.E."/>
            <person name="Kallscheuer N."/>
            <person name="Luecker S."/>
            <person name="Lage O.M."/>
            <person name="Pohl T."/>
            <person name="Merkel B.J."/>
            <person name="Hornburger P."/>
            <person name="Mueller R.-W."/>
            <person name="Bruemmer F."/>
            <person name="Labrenz M."/>
            <person name="Spormann A.M."/>
            <person name="Op den Camp H."/>
            <person name="Overmann J."/>
            <person name="Amann R."/>
            <person name="Jetten M.S.M."/>
            <person name="Mascher T."/>
            <person name="Medema M.H."/>
            <person name="Devos D.P."/>
            <person name="Kaster A.-K."/>
            <person name="Ovreas L."/>
            <person name="Rohde M."/>
            <person name="Galperin M.Y."/>
            <person name="Jogler C."/>
        </authorList>
    </citation>
    <scope>NUCLEOTIDE SEQUENCE [LARGE SCALE GENOMIC DNA]</scope>
    <source>
        <strain evidence="3 4">Pla85_3_4</strain>
    </source>
</reference>